<comment type="pathway">
    <text evidence="1">Isoprenoid biosynthesis; isopentenyl diphosphate biosynthesis via mevalonate pathway; isopentenyl diphosphate from (R)-mevalonate: step 2/3.</text>
</comment>
<dbReference type="PANTHER" id="PTHR31814">
    <property type="match status" value="1"/>
</dbReference>
<proteinExistence type="predicted"/>
<dbReference type="Gene3D" id="3.30.70.890">
    <property type="entry name" value="GHMP kinase, C-terminal domain"/>
    <property type="match status" value="1"/>
</dbReference>
<evidence type="ECO:0000256" key="3">
    <source>
        <dbReference type="ARBA" id="ARBA00022679"/>
    </source>
</evidence>
<dbReference type="InterPro" id="IPR014721">
    <property type="entry name" value="Ribsml_uS5_D2-typ_fold_subgr"/>
</dbReference>
<dbReference type="InterPro" id="IPR013750">
    <property type="entry name" value="GHMP_kinase_C_dom"/>
</dbReference>
<evidence type="ECO:0000256" key="1">
    <source>
        <dbReference type="ARBA" id="ARBA00005017"/>
    </source>
</evidence>
<evidence type="ECO:0000256" key="5">
    <source>
        <dbReference type="ARBA" id="ARBA00022777"/>
    </source>
</evidence>
<accession>A0A919P907</accession>
<dbReference type="GO" id="GO:0005524">
    <property type="term" value="F:ATP binding"/>
    <property type="evidence" value="ECO:0007669"/>
    <property type="project" value="UniProtKB-KW"/>
</dbReference>
<evidence type="ECO:0000256" key="2">
    <source>
        <dbReference type="ARBA" id="ARBA00012958"/>
    </source>
</evidence>
<organism evidence="9 10">
    <name type="scientific">Cellulomonas pakistanensis</name>
    <dbReference type="NCBI Taxonomy" id="992287"/>
    <lineage>
        <taxon>Bacteria</taxon>
        <taxon>Bacillati</taxon>
        <taxon>Actinomycetota</taxon>
        <taxon>Actinomycetes</taxon>
        <taxon>Micrococcales</taxon>
        <taxon>Cellulomonadaceae</taxon>
        <taxon>Cellulomonas</taxon>
    </lineage>
</organism>
<dbReference type="InterPro" id="IPR006204">
    <property type="entry name" value="GHMP_kinase_N_dom"/>
</dbReference>
<evidence type="ECO:0000313" key="10">
    <source>
        <dbReference type="Proteomes" id="UP000642125"/>
    </source>
</evidence>
<dbReference type="InterPro" id="IPR020568">
    <property type="entry name" value="Ribosomal_Su5_D2-typ_SF"/>
</dbReference>
<dbReference type="Proteomes" id="UP000642125">
    <property type="component" value="Unassembled WGS sequence"/>
</dbReference>
<dbReference type="PANTHER" id="PTHR31814:SF2">
    <property type="entry name" value="PHOSPHOMEVALONATE KINASE"/>
    <property type="match status" value="1"/>
</dbReference>
<dbReference type="Gene3D" id="3.30.230.10">
    <property type="match status" value="1"/>
</dbReference>
<keyword evidence="3" id="KW-0808">Transferase</keyword>
<dbReference type="SUPFAM" id="SSF55060">
    <property type="entry name" value="GHMP Kinase, C-terminal domain"/>
    <property type="match status" value="1"/>
</dbReference>
<keyword evidence="10" id="KW-1185">Reference proteome</keyword>
<reference evidence="9" key="1">
    <citation type="submission" date="2021-01" db="EMBL/GenBank/DDBJ databases">
        <title>Whole genome shotgun sequence of Cellulomonas pakistanensis NBRC 110800.</title>
        <authorList>
            <person name="Komaki H."/>
            <person name="Tamura T."/>
        </authorList>
    </citation>
    <scope>NUCLEOTIDE SEQUENCE</scope>
    <source>
        <strain evidence="9">NBRC 110800</strain>
    </source>
</reference>
<dbReference type="AlphaFoldDB" id="A0A919P907"/>
<dbReference type="InterPro" id="IPR036554">
    <property type="entry name" value="GHMP_kinase_C_sf"/>
</dbReference>
<comment type="caution">
    <text evidence="9">The sequence shown here is derived from an EMBL/GenBank/DDBJ whole genome shotgun (WGS) entry which is preliminary data.</text>
</comment>
<feature type="domain" description="GHMP kinase C-terminal" evidence="8">
    <location>
        <begin position="284"/>
        <end position="354"/>
    </location>
</feature>
<evidence type="ECO:0000259" key="8">
    <source>
        <dbReference type="Pfam" id="PF08544"/>
    </source>
</evidence>
<dbReference type="InterPro" id="IPR005917">
    <property type="entry name" value="Pmev_kinase_bact"/>
</dbReference>
<dbReference type="RefSeq" id="WP_203666715.1">
    <property type="nucleotide sequence ID" value="NZ_BONO01000001.1"/>
</dbReference>
<dbReference type="PRINTS" id="PR00959">
    <property type="entry name" value="MEVGALKINASE"/>
</dbReference>
<evidence type="ECO:0000259" key="7">
    <source>
        <dbReference type="Pfam" id="PF00288"/>
    </source>
</evidence>
<evidence type="ECO:0000256" key="4">
    <source>
        <dbReference type="ARBA" id="ARBA00022741"/>
    </source>
</evidence>
<dbReference type="Pfam" id="PF00288">
    <property type="entry name" value="GHMP_kinases_N"/>
    <property type="match status" value="1"/>
</dbReference>
<dbReference type="SUPFAM" id="SSF54211">
    <property type="entry name" value="Ribosomal protein S5 domain 2-like"/>
    <property type="match status" value="1"/>
</dbReference>
<dbReference type="EC" id="2.7.4.2" evidence="2"/>
<keyword evidence="5 9" id="KW-0418">Kinase</keyword>
<keyword evidence="4" id="KW-0547">Nucleotide-binding</keyword>
<dbReference type="InterPro" id="IPR035102">
    <property type="entry name" value="Phosphomevalonate_kinase"/>
</dbReference>
<dbReference type="EMBL" id="BONO01000001">
    <property type="protein sequence ID" value="GIG34654.1"/>
    <property type="molecule type" value="Genomic_DNA"/>
</dbReference>
<keyword evidence="6" id="KW-0067">ATP-binding</keyword>
<evidence type="ECO:0000313" key="9">
    <source>
        <dbReference type="EMBL" id="GIG34654.1"/>
    </source>
</evidence>
<name>A0A919P907_9CELL</name>
<feature type="domain" description="GHMP kinase N-terminal" evidence="7">
    <location>
        <begin position="90"/>
        <end position="184"/>
    </location>
</feature>
<gene>
    <name evidence="9" type="primary">mvaK</name>
    <name evidence="9" type="ORF">Cpa01nite_00350</name>
</gene>
<dbReference type="Pfam" id="PF08544">
    <property type="entry name" value="GHMP_kinases_C"/>
    <property type="match status" value="1"/>
</dbReference>
<protein>
    <recommendedName>
        <fullName evidence="2">phosphomevalonate kinase</fullName>
        <ecNumber evidence="2">2.7.4.2</ecNumber>
    </recommendedName>
</protein>
<sequence>MTAAAGPVAPPAAPIEVSAPGKLFVAGEYAVVEAGYPAVLVAVDRHVTVRLARAEGAGSIASDQYGRLPVVWRRDGGRVVLDHDSRPFDYVLAAIDVVERFAAEQGRELGFYDITITSELDDQSGRKFGLGSSAAVTAATVRALDRFYALDLPTERLLRLALLATVAVNPMGSGGDVAASLYGGWIRYAALDREWLRSAQAAAQASGAVRPLTALLEADWPGLSVRRLPTPGTMRLVVGWTGVPASTTRLVERMQSRKGAAEAHYPDFLAASRECVDALADAIERDDAAAAKAQIHRARGLLTSLARAAGVDIETPALRALCETAESVGAAAKSSGAGGGDCGIVLVDADTDLEPMLRDWALSDVRHLSLRVQQPCDAGDAS</sequence>
<dbReference type="NCBIfam" id="TIGR01220">
    <property type="entry name" value="Pmev_kin_Gr_pos"/>
    <property type="match status" value="1"/>
</dbReference>
<dbReference type="GO" id="GO:0004631">
    <property type="term" value="F:phosphomevalonate kinase activity"/>
    <property type="evidence" value="ECO:0007669"/>
    <property type="project" value="UniProtKB-EC"/>
</dbReference>
<evidence type="ECO:0000256" key="6">
    <source>
        <dbReference type="ARBA" id="ARBA00022840"/>
    </source>
</evidence>